<dbReference type="GO" id="GO:0046983">
    <property type="term" value="F:protein dimerization activity"/>
    <property type="evidence" value="ECO:0007669"/>
    <property type="project" value="InterPro"/>
</dbReference>
<dbReference type="Pfam" id="PF05699">
    <property type="entry name" value="Dimer_Tnp_hAT"/>
    <property type="match status" value="1"/>
</dbReference>
<evidence type="ECO:0000313" key="4">
    <source>
        <dbReference type="RefSeq" id="XP_019614592.1"/>
    </source>
</evidence>
<dbReference type="InterPro" id="IPR012337">
    <property type="entry name" value="RNaseH-like_sf"/>
</dbReference>
<evidence type="ECO:0000259" key="2">
    <source>
        <dbReference type="Pfam" id="PF05699"/>
    </source>
</evidence>
<proteinExistence type="predicted"/>
<feature type="region of interest" description="Disordered" evidence="1">
    <location>
        <begin position="433"/>
        <end position="465"/>
    </location>
</feature>
<keyword evidence="3" id="KW-1185">Reference proteome</keyword>
<gene>
    <name evidence="4" type="primary">LOC109462477</name>
</gene>
<dbReference type="Proteomes" id="UP000515135">
    <property type="component" value="Unplaced"/>
</dbReference>
<dbReference type="OrthoDB" id="10060990at2759"/>
<dbReference type="PANTHER" id="PTHR46880:SF5">
    <property type="entry name" value="DUF4371 DOMAIN-CONTAINING PROTEIN"/>
    <property type="match status" value="1"/>
</dbReference>
<feature type="domain" description="HAT C-terminal dimerisation" evidence="2">
    <location>
        <begin position="354"/>
        <end position="409"/>
    </location>
</feature>
<accession>A0A6P4Y764</accession>
<dbReference type="AlphaFoldDB" id="A0A6P4Y764"/>
<dbReference type="KEGG" id="bbel:109462477"/>
<reference evidence="4" key="1">
    <citation type="submission" date="2025-08" db="UniProtKB">
        <authorList>
            <consortium name="RefSeq"/>
        </authorList>
    </citation>
    <scope>IDENTIFICATION</scope>
    <source>
        <tissue evidence="4">Gonad</tissue>
    </source>
</reference>
<protein>
    <submittedName>
        <fullName evidence="4">Zinc finger protein 862-like</fullName>
    </submittedName>
</protein>
<evidence type="ECO:0000256" key="1">
    <source>
        <dbReference type="SAM" id="MobiDB-lite"/>
    </source>
</evidence>
<dbReference type="SUPFAM" id="SSF53098">
    <property type="entry name" value="Ribonuclease H-like"/>
    <property type="match status" value="1"/>
</dbReference>
<dbReference type="InterPro" id="IPR008906">
    <property type="entry name" value="HATC_C_dom"/>
</dbReference>
<dbReference type="PANTHER" id="PTHR46880">
    <property type="entry name" value="RAS-ASSOCIATING DOMAIN-CONTAINING PROTEIN"/>
    <property type="match status" value="1"/>
</dbReference>
<dbReference type="RefSeq" id="XP_019614592.1">
    <property type="nucleotide sequence ID" value="XM_019759033.1"/>
</dbReference>
<name>A0A6P4Y764_BRABE</name>
<organism evidence="3 4">
    <name type="scientific">Branchiostoma belcheri</name>
    <name type="common">Amphioxus</name>
    <dbReference type="NCBI Taxonomy" id="7741"/>
    <lineage>
        <taxon>Eukaryota</taxon>
        <taxon>Metazoa</taxon>
        <taxon>Chordata</taxon>
        <taxon>Cephalochordata</taxon>
        <taxon>Leptocardii</taxon>
        <taxon>Amphioxiformes</taxon>
        <taxon>Branchiostomatidae</taxon>
        <taxon>Branchiostoma</taxon>
    </lineage>
</organism>
<sequence length="465" mass="52992">MDGAAVNFGCRVGVVTRLQEKVPSLIPIHCCAHRLELVVKDILKRVPFFQVVEDLLMSLYRFYHWSPLNWDELKRMGEAFNIVILKPPKASGTRWLPHHERAVVAVTRDFPALVQHLGEVATQATGERKLKAAGLYKVIRTLKFASFLNFLRVFIPSMSGLSHLFQVNDSTVEMVATKVQALVTHFIKLQTDEQKLSSILHKDLVINDEEGVEQATWFETPLVVKSTLRHSPSTSAGVMEESMKNAQEVLGQTIGKLGERFDSYIANPVLKAANCFDMGNWPSEDDDDDDMEDFGASQVEAIYKHYKRIMDMKGFSLETAQAEWTELQVVLKRKYPNRDKKFIKLWPSVLRSFQDTGRFDNIFSIIRLLLIIPIHTSECERTFSHMNFVKTDWRSRLQSSALTSLLMIKLSPTTLEAFDPTNSISLWYDGGKRRPATQPYGSRAGRNEHEYAESEVSDETEDSDN</sequence>
<evidence type="ECO:0000313" key="3">
    <source>
        <dbReference type="Proteomes" id="UP000515135"/>
    </source>
</evidence>
<dbReference type="GeneID" id="109462477"/>
<feature type="compositionally biased region" description="Acidic residues" evidence="1">
    <location>
        <begin position="453"/>
        <end position="465"/>
    </location>
</feature>